<evidence type="ECO:0000256" key="2">
    <source>
        <dbReference type="ARBA" id="ARBA00004496"/>
    </source>
</evidence>
<evidence type="ECO:0000313" key="12">
    <source>
        <dbReference type="Proteomes" id="UP000799423"/>
    </source>
</evidence>
<evidence type="ECO:0000256" key="3">
    <source>
        <dbReference type="ARBA" id="ARBA00005279"/>
    </source>
</evidence>
<feature type="compositionally biased region" description="Polar residues" evidence="9">
    <location>
        <begin position="585"/>
        <end position="603"/>
    </location>
</feature>
<dbReference type="GO" id="GO:0030145">
    <property type="term" value="F:manganese ion binding"/>
    <property type="evidence" value="ECO:0007669"/>
    <property type="project" value="InterPro"/>
</dbReference>
<comment type="subcellular location">
    <subcellularLocation>
        <location evidence="2">Cytoplasm</location>
    </subcellularLocation>
</comment>
<keyword evidence="8" id="KW-0464">Manganese</keyword>
<comment type="cofactor">
    <cofactor evidence="1">
        <name>Mn(2+)</name>
        <dbReference type="ChEBI" id="CHEBI:29035"/>
    </cofactor>
</comment>
<evidence type="ECO:0000256" key="8">
    <source>
        <dbReference type="ARBA" id="ARBA00023211"/>
    </source>
</evidence>
<dbReference type="PROSITE" id="PS00893">
    <property type="entry name" value="NUDIX_BOX"/>
    <property type="match status" value="1"/>
</dbReference>
<keyword evidence="7" id="KW-0694">RNA-binding</keyword>
<dbReference type="SUPFAM" id="SSF55811">
    <property type="entry name" value="Nudix"/>
    <property type="match status" value="1"/>
</dbReference>
<dbReference type="EMBL" id="MU006320">
    <property type="protein sequence ID" value="KAF2848153.1"/>
    <property type="molecule type" value="Genomic_DNA"/>
</dbReference>
<keyword evidence="12" id="KW-1185">Reference proteome</keyword>
<evidence type="ECO:0000256" key="1">
    <source>
        <dbReference type="ARBA" id="ARBA00001936"/>
    </source>
</evidence>
<feature type="domain" description="Nudix hydrolase" evidence="10">
    <location>
        <begin position="96"/>
        <end position="229"/>
    </location>
</feature>
<sequence>MTNTKMTLVDWLDDLCVRFIVNLPNEELQSVERICFQIEEAQWFYEDFIRPLDPNNLPSMHLRKFSQLIFQHCPLFSAYSEALHQQAYEQFLAYKTRVPVRGAIMLNEDMTHAVLVKGWKKGAKWSFPRGKINKEETDLDCAVREVWEETGYDLHEADLVEPDENMKKITVTMREQSMMLYVFRGVPMDTYFEPRTRKEISKIDWYKLTDLPTLRRKNQVQQQGQGQELIKESSFYMVAPFLGPLRAWIKQQHKLDKQRARNSAHVAAPPVAMTDDEDIQPEVYETTANEAVPVAGMPTSDNLASLVAQLGRGRPGESLPEVANQQQHQQQSPAADPAAELKRLLSVGVGMQSPPVEAPSIPTPTQYQQANPLLALFHQRDSQQSPRMPPPRTPFDQAIPSPLQPSSPHGQHQPRQPQMGNMGPPPSFPYHQQQQQQQQQMSYRGPPQSNGMPAPPMNLYGQPSQHRDSHFPPQPPNMQQAFDQRNPQMVHDTSNSQFAGDHGRPAIPSASNLPAPNLNPHALGLLNSFKNNDQRPAQQQPSAPTYQGQQSAHDTPRIQHPLPQHRPHDLASPQGSYAPSPPQFQSPALNVNFQPEQPTPRSLHQDSLLTLFRGATPVASPEPVELSAHPKTPGYMAAQPASNASKAHNADLLNAFGVGPPKKSVTQAIVSGPVNVPDFETMKKHSHPVSGSSRGPSPQMPFMPQQILKRSSASNASRASSDATVVPLKTVSQNATKAPDGTQAAFKPQILKRPQQEQQQAPGKNATLALAPKQKAHQQGLLDMLKGPSPQSAPAQPVHPTRTSRTPAPPVGHSQGLLDMFKGAPPNPPPAQPAPMHSRLSPAPSADHKQDLLNIFKRPSPSPQAAPAQPTQSLRSSLSPAPPATHNNERRESTSVEKSNLLALFNKPSPQIQGSTLVRAPPPPLKPSRSPAAVGGFPPRPMSKMSMSGVISPVSPLHGGGGSQTSPAGVANRSRISSFGGGDEGVQLPLGVSNGGGGAFGGTVGGLRSTGQTLVVDKDKDAGKSPVDKTFLLGFLENVARRG</sequence>
<evidence type="ECO:0000256" key="5">
    <source>
        <dbReference type="ARBA" id="ARBA00022723"/>
    </source>
</evidence>
<keyword evidence="4" id="KW-0963">Cytoplasm</keyword>
<dbReference type="InterPro" id="IPR015797">
    <property type="entry name" value="NUDIX_hydrolase-like_dom_sf"/>
</dbReference>
<accession>A0A6A7AYK9</accession>
<feature type="region of interest" description="Disordered" evidence="9">
    <location>
        <begin position="783"/>
        <end position="933"/>
    </location>
</feature>
<dbReference type="InterPro" id="IPR044099">
    <property type="entry name" value="Dcp2_NUDIX"/>
</dbReference>
<protein>
    <recommendedName>
        <fullName evidence="10">Nudix hydrolase domain-containing protein</fullName>
    </recommendedName>
</protein>
<reference evidence="11" key="1">
    <citation type="submission" date="2020-01" db="EMBL/GenBank/DDBJ databases">
        <authorList>
            <consortium name="DOE Joint Genome Institute"/>
            <person name="Haridas S."/>
            <person name="Albert R."/>
            <person name="Binder M."/>
            <person name="Bloem J."/>
            <person name="Labutti K."/>
            <person name="Salamov A."/>
            <person name="Andreopoulos B."/>
            <person name="Baker S.E."/>
            <person name="Barry K."/>
            <person name="Bills G."/>
            <person name="Bluhm B.H."/>
            <person name="Cannon C."/>
            <person name="Castanera R."/>
            <person name="Culley D.E."/>
            <person name="Daum C."/>
            <person name="Ezra D."/>
            <person name="Gonzalez J.B."/>
            <person name="Henrissat B."/>
            <person name="Kuo A."/>
            <person name="Liang C."/>
            <person name="Lipzen A."/>
            <person name="Lutzoni F."/>
            <person name="Magnuson J."/>
            <person name="Mondo S."/>
            <person name="Nolan M."/>
            <person name="Ohm R."/>
            <person name="Pangilinan J."/>
            <person name="Park H.-J."/>
            <person name="Ramirez L."/>
            <person name="Alfaro M."/>
            <person name="Sun H."/>
            <person name="Tritt A."/>
            <person name="Yoshinaga Y."/>
            <person name="Zwiers L.-H."/>
            <person name="Turgeon B.G."/>
            <person name="Goodwin S.B."/>
            <person name="Spatafora J.W."/>
            <person name="Crous P.W."/>
            <person name="Grigoriev I.V."/>
        </authorList>
    </citation>
    <scope>NUCLEOTIDE SEQUENCE</scope>
    <source>
        <strain evidence="11">IPT5</strain>
    </source>
</reference>
<evidence type="ECO:0000256" key="7">
    <source>
        <dbReference type="ARBA" id="ARBA00022884"/>
    </source>
</evidence>
<feature type="region of interest" description="Disordered" evidence="9">
    <location>
        <begin position="957"/>
        <end position="982"/>
    </location>
</feature>
<dbReference type="PROSITE" id="PS51462">
    <property type="entry name" value="NUDIX"/>
    <property type="match status" value="1"/>
</dbReference>
<keyword evidence="6" id="KW-0378">Hydrolase</keyword>
<dbReference type="OrthoDB" id="18996at2759"/>
<dbReference type="Gene3D" id="1.10.10.1050">
    <property type="entry name" value="Dcp2, box A domain"/>
    <property type="match status" value="1"/>
</dbReference>
<dbReference type="InterPro" id="IPR007722">
    <property type="entry name" value="DCP2_BoxA"/>
</dbReference>
<comment type="similarity">
    <text evidence="3">Belongs to the Nudix hydrolase family. DCP2 subfamily.</text>
</comment>
<dbReference type="Pfam" id="PF00293">
    <property type="entry name" value="NUDIX"/>
    <property type="match status" value="1"/>
</dbReference>
<dbReference type="SMART" id="SM01125">
    <property type="entry name" value="DCP2"/>
    <property type="match status" value="1"/>
</dbReference>
<keyword evidence="5" id="KW-0479">Metal-binding</keyword>
<dbReference type="PANTHER" id="PTHR23114">
    <property type="entry name" value="M7GPPPN-MRNA HYDROLASE"/>
    <property type="match status" value="1"/>
</dbReference>
<evidence type="ECO:0000259" key="10">
    <source>
        <dbReference type="PROSITE" id="PS51462"/>
    </source>
</evidence>
<dbReference type="GO" id="GO:0003723">
    <property type="term" value="F:RNA binding"/>
    <property type="evidence" value="ECO:0007669"/>
    <property type="project" value="UniProtKB-KW"/>
</dbReference>
<feature type="compositionally biased region" description="Polar residues" evidence="9">
    <location>
        <begin position="528"/>
        <end position="553"/>
    </location>
</feature>
<evidence type="ECO:0000313" key="11">
    <source>
        <dbReference type="EMBL" id="KAF2848153.1"/>
    </source>
</evidence>
<dbReference type="FunFam" id="3.90.79.10:FF:000003">
    <property type="entry name" value="M7GpppN-mRNA hydrolase isoform 2"/>
    <property type="match status" value="1"/>
</dbReference>
<dbReference type="CDD" id="cd03672">
    <property type="entry name" value="NUDIX_Dcp2p_Nudt20"/>
    <property type="match status" value="1"/>
</dbReference>
<organism evidence="11 12">
    <name type="scientific">Plenodomus tracheiphilus IPT5</name>
    <dbReference type="NCBI Taxonomy" id="1408161"/>
    <lineage>
        <taxon>Eukaryota</taxon>
        <taxon>Fungi</taxon>
        <taxon>Dikarya</taxon>
        <taxon>Ascomycota</taxon>
        <taxon>Pezizomycotina</taxon>
        <taxon>Dothideomycetes</taxon>
        <taxon>Pleosporomycetidae</taxon>
        <taxon>Pleosporales</taxon>
        <taxon>Pleosporineae</taxon>
        <taxon>Leptosphaeriaceae</taxon>
        <taxon>Plenodomus</taxon>
    </lineage>
</organism>
<dbReference type="Gene3D" id="3.90.79.10">
    <property type="entry name" value="Nucleoside Triphosphate Pyrophosphohydrolase"/>
    <property type="match status" value="1"/>
</dbReference>
<feature type="region of interest" description="Disordered" evidence="9">
    <location>
        <begin position="682"/>
        <end position="703"/>
    </location>
</feature>
<dbReference type="FunFam" id="1.10.10.1050:FF:000003">
    <property type="entry name" value="Decapping enzyme Dcp2, putative"/>
    <property type="match status" value="1"/>
</dbReference>
<evidence type="ECO:0000256" key="4">
    <source>
        <dbReference type="ARBA" id="ARBA00022490"/>
    </source>
</evidence>
<dbReference type="PANTHER" id="PTHR23114:SF17">
    <property type="entry name" value="M7GPPPN-MRNA HYDROLASE"/>
    <property type="match status" value="1"/>
</dbReference>
<dbReference type="Proteomes" id="UP000799423">
    <property type="component" value="Unassembled WGS sequence"/>
</dbReference>
<dbReference type="InterPro" id="IPR036189">
    <property type="entry name" value="DCP2_BoxA_sf"/>
</dbReference>
<feature type="compositionally biased region" description="Polar residues" evidence="9">
    <location>
        <begin position="477"/>
        <end position="498"/>
    </location>
</feature>
<dbReference type="SUPFAM" id="SSF140586">
    <property type="entry name" value="Dcp2 domain-like"/>
    <property type="match status" value="1"/>
</dbReference>
<dbReference type="InterPro" id="IPR000086">
    <property type="entry name" value="NUDIX_hydrolase_dom"/>
</dbReference>
<dbReference type="InterPro" id="IPR020084">
    <property type="entry name" value="NUDIX_hydrolase_CS"/>
</dbReference>
<feature type="compositionally biased region" description="Low complexity" evidence="9">
    <location>
        <begin position="863"/>
        <end position="879"/>
    </location>
</feature>
<feature type="compositionally biased region" description="Polar residues" evidence="9">
    <location>
        <begin position="404"/>
        <end position="419"/>
    </location>
</feature>
<dbReference type="GO" id="GO:0000932">
    <property type="term" value="C:P-body"/>
    <property type="evidence" value="ECO:0007669"/>
    <property type="project" value="TreeGrafter"/>
</dbReference>
<evidence type="ECO:0000256" key="6">
    <source>
        <dbReference type="ARBA" id="ARBA00022801"/>
    </source>
</evidence>
<dbReference type="GO" id="GO:0000184">
    <property type="term" value="P:nuclear-transcribed mRNA catabolic process, nonsense-mediated decay"/>
    <property type="evidence" value="ECO:0007669"/>
    <property type="project" value="InterPro"/>
</dbReference>
<dbReference type="Pfam" id="PF05026">
    <property type="entry name" value="DCP2"/>
    <property type="match status" value="1"/>
</dbReference>
<dbReference type="GO" id="GO:0140933">
    <property type="term" value="F:5'-(N(7)-methylguanosine 5'-triphospho)-[mRNA] hydrolase activity"/>
    <property type="evidence" value="ECO:0007669"/>
    <property type="project" value="InterPro"/>
</dbReference>
<evidence type="ECO:0000256" key="9">
    <source>
        <dbReference type="SAM" id="MobiDB-lite"/>
    </source>
</evidence>
<dbReference type="GO" id="GO:0000290">
    <property type="term" value="P:deadenylation-dependent decapping of nuclear-transcribed mRNA"/>
    <property type="evidence" value="ECO:0007669"/>
    <property type="project" value="InterPro"/>
</dbReference>
<dbReference type="AlphaFoldDB" id="A0A6A7AYK9"/>
<gene>
    <name evidence="11" type="ORF">T440DRAFT_470494</name>
</gene>
<proteinExistence type="inferred from homology"/>
<feature type="region of interest" description="Disordered" evidence="9">
    <location>
        <begin position="381"/>
        <end position="603"/>
    </location>
</feature>
<name>A0A6A7AYK9_9PLEO</name>
<feature type="region of interest" description="Disordered" evidence="9">
    <location>
        <begin position="312"/>
        <end position="337"/>
    </location>
</feature>